<gene>
    <name evidence="1" type="ORF">KGM_211924</name>
</gene>
<dbReference type="AlphaFoldDB" id="A0A212ETN6"/>
<name>A0A212ETN6_DANPL</name>
<accession>A0A212ETN6</accession>
<comment type="caution">
    <text evidence="1">The sequence shown here is derived from an EMBL/GenBank/DDBJ whole genome shotgun (WGS) entry which is preliminary data.</text>
</comment>
<keyword evidence="2" id="KW-1185">Reference proteome</keyword>
<dbReference type="EMBL" id="AGBW02012542">
    <property type="protein sequence ID" value="OWR44865.1"/>
    <property type="molecule type" value="Genomic_DNA"/>
</dbReference>
<dbReference type="KEGG" id="dpl:KGM_211924"/>
<evidence type="ECO:0000313" key="1">
    <source>
        <dbReference type="EMBL" id="OWR44865.1"/>
    </source>
</evidence>
<dbReference type="InParanoid" id="A0A212ETN6"/>
<reference evidence="1 2" key="1">
    <citation type="journal article" date="2011" name="Cell">
        <title>The monarch butterfly genome yields insights into long-distance migration.</title>
        <authorList>
            <person name="Zhan S."/>
            <person name="Merlin C."/>
            <person name="Boore J.L."/>
            <person name="Reppert S.M."/>
        </authorList>
    </citation>
    <scope>NUCLEOTIDE SEQUENCE [LARGE SCALE GENOMIC DNA]</scope>
    <source>
        <strain evidence="1">F-2</strain>
    </source>
</reference>
<evidence type="ECO:0000313" key="2">
    <source>
        <dbReference type="Proteomes" id="UP000007151"/>
    </source>
</evidence>
<sequence>MFVEARIVGKRKGGSIGAIASNCERNVRATGVGLRLPLDVVWDGMRWLCVVGAGGGHWWLRNPQHFLKVAQANVGRQAFRATFVIRCVDSPPRRK</sequence>
<proteinExistence type="predicted"/>
<organism evidence="1 2">
    <name type="scientific">Danaus plexippus plexippus</name>
    <dbReference type="NCBI Taxonomy" id="278856"/>
    <lineage>
        <taxon>Eukaryota</taxon>
        <taxon>Metazoa</taxon>
        <taxon>Ecdysozoa</taxon>
        <taxon>Arthropoda</taxon>
        <taxon>Hexapoda</taxon>
        <taxon>Insecta</taxon>
        <taxon>Pterygota</taxon>
        <taxon>Neoptera</taxon>
        <taxon>Endopterygota</taxon>
        <taxon>Lepidoptera</taxon>
        <taxon>Glossata</taxon>
        <taxon>Ditrysia</taxon>
        <taxon>Papilionoidea</taxon>
        <taxon>Nymphalidae</taxon>
        <taxon>Danainae</taxon>
        <taxon>Danaini</taxon>
        <taxon>Danaina</taxon>
        <taxon>Danaus</taxon>
        <taxon>Danaus</taxon>
    </lineage>
</organism>
<dbReference type="Proteomes" id="UP000007151">
    <property type="component" value="Unassembled WGS sequence"/>
</dbReference>
<protein>
    <submittedName>
        <fullName evidence="1">Uncharacterized protein</fullName>
    </submittedName>
</protein>